<dbReference type="STRING" id="3750.A0A498J3S7"/>
<dbReference type="EMBL" id="RDQH01000335">
    <property type="protein sequence ID" value="RXH88562.1"/>
    <property type="molecule type" value="Genomic_DNA"/>
</dbReference>
<dbReference type="Proteomes" id="UP000290289">
    <property type="component" value="Chromosome 9"/>
</dbReference>
<dbReference type="PANTHER" id="PTHR22100:SF13">
    <property type="entry name" value="WINGS APART-LIKE PROTEIN HOMOLOG"/>
    <property type="match status" value="1"/>
</dbReference>
<proteinExistence type="inferred from homology"/>
<reference evidence="4" key="1">
    <citation type="submission" date="2018-10" db="EMBL/GenBank/DDBJ databases">
        <title>A high-quality apple genome assembly.</title>
        <authorList>
            <person name="Hu J."/>
        </authorList>
    </citation>
    <scope>NUCLEOTIDE SEQUENCE [LARGE SCALE GENOMIC DNA]</scope>
    <source>
        <tissue evidence="4">Young leaf</tissue>
    </source>
</reference>
<comment type="caution">
    <text evidence="4">The sequence shown here is derived from an EMBL/GenBank/DDBJ whole genome shotgun (WGS) entry which is preliminary data.</text>
</comment>
<sequence length="176" mass="19870">KTLETIASEVDCDVSDKGIVATELSCADEGEVENPELCPKWIALLTMEKACLSTISLEETIGAVRKLGGNFKEKLRELVGLDAVFEVTMDCHSNMELKGNIRVFCRCRPLNQTAISSRSGFVVEFKSSLDNELQVICSNSSKKQFKFDHVFRLEDNEVFPIFWVKFYPMHLGFSLF</sequence>
<evidence type="ECO:0000313" key="4">
    <source>
        <dbReference type="EMBL" id="RXH88562.1"/>
    </source>
</evidence>
<name>A0A498J3S7_MALDO</name>
<dbReference type="GO" id="GO:0005524">
    <property type="term" value="F:ATP binding"/>
    <property type="evidence" value="ECO:0007669"/>
    <property type="project" value="InterPro"/>
</dbReference>
<dbReference type="PANTHER" id="PTHR22100">
    <property type="entry name" value="WINGS APART-LIKE PROTEIN HOMOLOG"/>
    <property type="match status" value="1"/>
</dbReference>
<dbReference type="InterPro" id="IPR001752">
    <property type="entry name" value="Kinesin_motor_dom"/>
</dbReference>
<evidence type="ECO:0000256" key="1">
    <source>
        <dbReference type="ARBA" id="ARBA00023175"/>
    </source>
</evidence>
<protein>
    <recommendedName>
        <fullName evidence="3">Kinesin motor domain-containing protein</fullName>
    </recommendedName>
</protein>
<dbReference type="Gene3D" id="1.25.10.10">
    <property type="entry name" value="Leucine-rich Repeat Variant"/>
    <property type="match status" value="1"/>
</dbReference>
<dbReference type="GO" id="GO:0008017">
    <property type="term" value="F:microtubule binding"/>
    <property type="evidence" value="ECO:0007669"/>
    <property type="project" value="InterPro"/>
</dbReference>
<evidence type="ECO:0000313" key="5">
    <source>
        <dbReference type="Proteomes" id="UP000290289"/>
    </source>
</evidence>
<dbReference type="GO" id="GO:0007018">
    <property type="term" value="P:microtubule-based movement"/>
    <property type="evidence" value="ECO:0007669"/>
    <property type="project" value="InterPro"/>
</dbReference>
<keyword evidence="1" id="KW-0505">Motor protein</keyword>
<comment type="similarity">
    <text evidence="2">Belongs to the TRAFAC class myosin-kinesin ATPase superfamily. Kinesin family.</text>
</comment>
<dbReference type="PROSITE" id="PS50067">
    <property type="entry name" value="KINESIN_MOTOR_2"/>
    <property type="match status" value="1"/>
</dbReference>
<dbReference type="AlphaFoldDB" id="A0A498J3S7"/>
<feature type="domain" description="Kinesin motor" evidence="3">
    <location>
        <begin position="100"/>
        <end position="176"/>
    </location>
</feature>
<dbReference type="InterPro" id="IPR031852">
    <property type="entry name" value="Vik1/Cik1_MT-bd"/>
</dbReference>
<evidence type="ECO:0000259" key="3">
    <source>
        <dbReference type="PROSITE" id="PS50067"/>
    </source>
</evidence>
<gene>
    <name evidence="4" type="ORF">DVH24_000161</name>
</gene>
<dbReference type="Pfam" id="PF16796">
    <property type="entry name" value="Microtub_bd"/>
    <property type="match status" value="1"/>
</dbReference>
<comment type="caution">
    <text evidence="2">Lacks conserved residue(s) required for the propagation of feature annotation.</text>
</comment>
<dbReference type="InterPro" id="IPR011989">
    <property type="entry name" value="ARM-like"/>
</dbReference>
<evidence type="ECO:0000256" key="2">
    <source>
        <dbReference type="PROSITE-ProRule" id="PRU00283"/>
    </source>
</evidence>
<keyword evidence="5" id="KW-1185">Reference proteome</keyword>
<dbReference type="InterPro" id="IPR027417">
    <property type="entry name" value="P-loop_NTPase"/>
</dbReference>
<feature type="non-terminal residue" evidence="4">
    <location>
        <position position="1"/>
    </location>
</feature>
<dbReference type="GO" id="GO:0003777">
    <property type="term" value="F:microtubule motor activity"/>
    <property type="evidence" value="ECO:0007669"/>
    <property type="project" value="InterPro"/>
</dbReference>
<dbReference type="SUPFAM" id="SSF52540">
    <property type="entry name" value="P-loop containing nucleoside triphosphate hydrolases"/>
    <property type="match status" value="1"/>
</dbReference>
<accession>A0A498J3S7</accession>
<dbReference type="InterPro" id="IPR039874">
    <property type="entry name" value="WAPL"/>
</dbReference>
<organism evidence="4 5">
    <name type="scientific">Malus domestica</name>
    <name type="common">Apple</name>
    <name type="synonym">Pyrus malus</name>
    <dbReference type="NCBI Taxonomy" id="3750"/>
    <lineage>
        <taxon>Eukaryota</taxon>
        <taxon>Viridiplantae</taxon>
        <taxon>Streptophyta</taxon>
        <taxon>Embryophyta</taxon>
        <taxon>Tracheophyta</taxon>
        <taxon>Spermatophyta</taxon>
        <taxon>Magnoliopsida</taxon>
        <taxon>eudicotyledons</taxon>
        <taxon>Gunneridae</taxon>
        <taxon>Pentapetalae</taxon>
        <taxon>rosids</taxon>
        <taxon>fabids</taxon>
        <taxon>Rosales</taxon>
        <taxon>Rosaceae</taxon>
        <taxon>Amygdaloideae</taxon>
        <taxon>Maleae</taxon>
        <taxon>Malus</taxon>
    </lineage>
</organism>